<dbReference type="GO" id="GO:0016757">
    <property type="term" value="F:glycosyltransferase activity"/>
    <property type="evidence" value="ECO:0007669"/>
    <property type="project" value="InterPro"/>
</dbReference>
<gene>
    <name evidence="3" type="ORF">HNQ55_000412</name>
</gene>
<dbReference type="GO" id="GO:1901135">
    <property type="term" value="P:carbohydrate derivative metabolic process"/>
    <property type="evidence" value="ECO:0007669"/>
    <property type="project" value="UniProtKB-ARBA"/>
</dbReference>
<proteinExistence type="predicted"/>
<feature type="domain" description="Glycosyltransferase subfamily 4-like N-terminal" evidence="2">
    <location>
        <begin position="80"/>
        <end position="189"/>
    </location>
</feature>
<comment type="caution">
    <text evidence="3">The sequence shown here is derived from an EMBL/GenBank/DDBJ whole genome shotgun (WGS) entry which is preliminary data.</text>
</comment>
<dbReference type="InterPro" id="IPR001296">
    <property type="entry name" value="Glyco_trans_1"/>
</dbReference>
<dbReference type="PANTHER" id="PTHR12526">
    <property type="entry name" value="GLYCOSYLTRANSFERASE"/>
    <property type="match status" value="1"/>
</dbReference>
<dbReference type="Pfam" id="PF13439">
    <property type="entry name" value="Glyco_transf_4"/>
    <property type="match status" value="1"/>
</dbReference>
<dbReference type="InterPro" id="IPR028098">
    <property type="entry name" value="Glyco_trans_4-like_N"/>
</dbReference>
<dbReference type="SUPFAM" id="SSF53756">
    <property type="entry name" value="UDP-Glycosyltransferase/glycogen phosphorylase"/>
    <property type="match status" value="1"/>
</dbReference>
<evidence type="ECO:0000259" key="2">
    <source>
        <dbReference type="Pfam" id="PF13439"/>
    </source>
</evidence>
<keyword evidence="4" id="KW-1185">Reference proteome</keyword>
<dbReference type="Gene3D" id="3.40.50.2000">
    <property type="entry name" value="Glycogen Phosphorylase B"/>
    <property type="match status" value="2"/>
</dbReference>
<organism evidence="3 4">
    <name type="scientific">Thalassotalea piscium</name>
    <dbReference type="NCBI Taxonomy" id="1230533"/>
    <lineage>
        <taxon>Bacteria</taxon>
        <taxon>Pseudomonadati</taxon>
        <taxon>Pseudomonadota</taxon>
        <taxon>Gammaproteobacteria</taxon>
        <taxon>Alteromonadales</taxon>
        <taxon>Colwelliaceae</taxon>
        <taxon>Thalassotalea</taxon>
    </lineage>
</organism>
<keyword evidence="3" id="KW-0808">Transferase</keyword>
<dbReference type="PANTHER" id="PTHR12526:SF630">
    <property type="entry name" value="GLYCOSYLTRANSFERASE"/>
    <property type="match status" value="1"/>
</dbReference>
<accession>A0A7X0TSA8</accession>
<dbReference type="Pfam" id="PF00534">
    <property type="entry name" value="Glycos_transf_1"/>
    <property type="match status" value="1"/>
</dbReference>
<feature type="domain" description="Glycosyl transferase family 1" evidence="1">
    <location>
        <begin position="195"/>
        <end position="347"/>
    </location>
</feature>
<protein>
    <submittedName>
        <fullName evidence="3">Glycosyltransferase involved in cell wall biosynthesis</fullName>
    </submittedName>
</protein>
<evidence type="ECO:0000313" key="3">
    <source>
        <dbReference type="EMBL" id="MBB6541937.1"/>
    </source>
</evidence>
<evidence type="ECO:0000259" key="1">
    <source>
        <dbReference type="Pfam" id="PF00534"/>
    </source>
</evidence>
<dbReference type="AlphaFoldDB" id="A0A7X0TSA8"/>
<dbReference type="Proteomes" id="UP000537141">
    <property type="component" value="Unassembled WGS sequence"/>
</dbReference>
<reference evidence="3 4" key="1">
    <citation type="submission" date="2020-08" db="EMBL/GenBank/DDBJ databases">
        <title>Genomic Encyclopedia of Type Strains, Phase IV (KMG-IV): sequencing the most valuable type-strain genomes for metagenomic binning, comparative biology and taxonomic classification.</title>
        <authorList>
            <person name="Goeker M."/>
        </authorList>
    </citation>
    <scope>NUCLEOTIDE SEQUENCE [LARGE SCALE GENOMIC DNA]</scope>
    <source>
        <strain evidence="3 4">DSM 26287</strain>
    </source>
</reference>
<name>A0A7X0TSA8_9GAMM</name>
<dbReference type="EMBL" id="JACHHU010000002">
    <property type="protein sequence ID" value="MBB6541937.1"/>
    <property type="molecule type" value="Genomic_DNA"/>
</dbReference>
<sequence>MPEQHKPIIIITNLYPVPWGPNRASFNKQQFDIIADKKSVKIVVLLPWKEWLVHRKACQSNNNIKYCPYFYIPKVGRRLVPYFQFFSLLFLLPWMKKQEATGLLASWGFPDAVAVAMVNKFLNLPLFVKVHGTDVNENIKFSGRASLMKKWLNKAQSIFCASKALADALAKIGIAQEKLVVNYNGVNPEIFYPATNKQNDKSLVFVGSLITTKGVNELFSAFILCHKECPNLTLDILGEGPMKSVLADKINAHNLHDNIKLHGSVALPLVAEFVRNASVLVLPSYREGVPNVLLESFASGTPVIATVVGGIPEVVNEDVGILVDKENSEQLANAINTALNKNWSSEKLLSHAAQFNWQKNVQRVMEIIEPQ</sequence>
<evidence type="ECO:0000313" key="4">
    <source>
        <dbReference type="Proteomes" id="UP000537141"/>
    </source>
</evidence>
<dbReference type="RefSeq" id="WP_184421986.1">
    <property type="nucleotide sequence ID" value="NZ_AP027362.1"/>
</dbReference>